<dbReference type="InterPro" id="IPR033120">
    <property type="entry name" value="HOTDOG_ACOT"/>
</dbReference>
<gene>
    <name evidence="5" type="ORF">F8C82_05095</name>
</gene>
<dbReference type="GO" id="GO:0052816">
    <property type="term" value="F:long-chain fatty acyl-CoA hydrolase activity"/>
    <property type="evidence" value="ECO:0007669"/>
    <property type="project" value="TreeGrafter"/>
</dbReference>
<dbReference type="Proteomes" id="UP000484164">
    <property type="component" value="Unassembled WGS sequence"/>
</dbReference>
<dbReference type="PANTHER" id="PTHR11049:SF16">
    <property type="entry name" value="PROTEIN VDLD"/>
    <property type="match status" value="1"/>
</dbReference>
<dbReference type="PANTHER" id="PTHR11049">
    <property type="entry name" value="ACYL COENZYME A THIOESTER HYDROLASE"/>
    <property type="match status" value="1"/>
</dbReference>
<evidence type="ECO:0000256" key="1">
    <source>
        <dbReference type="ARBA" id="ARBA00010458"/>
    </source>
</evidence>
<protein>
    <submittedName>
        <fullName evidence="5">Acyl-CoA thioesterase</fullName>
    </submittedName>
</protein>
<dbReference type="GO" id="GO:0006637">
    <property type="term" value="P:acyl-CoA metabolic process"/>
    <property type="evidence" value="ECO:0007669"/>
    <property type="project" value="TreeGrafter"/>
</dbReference>
<organism evidence="5 6">
    <name type="scientific">Phaeocystidibacter marisrubri</name>
    <dbReference type="NCBI Taxonomy" id="1577780"/>
    <lineage>
        <taxon>Bacteria</taxon>
        <taxon>Pseudomonadati</taxon>
        <taxon>Bacteroidota</taxon>
        <taxon>Flavobacteriia</taxon>
        <taxon>Flavobacteriales</taxon>
        <taxon>Phaeocystidibacteraceae</taxon>
        <taxon>Phaeocystidibacter</taxon>
    </lineage>
</organism>
<dbReference type="AlphaFoldDB" id="A0A6L3ZIF8"/>
<dbReference type="SUPFAM" id="SSF54637">
    <property type="entry name" value="Thioesterase/thiol ester dehydrase-isomerase"/>
    <property type="match status" value="1"/>
</dbReference>
<comment type="caution">
    <text evidence="5">The sequence shown here is derived from an EMBL/GenBank/DDBJ whole genome shotgun (WGS) entry which is preliminary data.</text>
</comment>
<evidence type="ECO:0000256" key="2">
    <source>
        <dbReference type="ARBA" id="ARBA00022801"/>
    </source>
</evidence>
<evidence type="ECO:0000313" key="6">
    <source>
        <dbReference type="Proteomes" id="UP000484164"/>
    </source>
</evidence>
<keyword evidence="2 3" id="KW-0378">Hydrolase</keyword>
<reference evidence="5 6" key="1">
    <citation type="submission" date="2019-10" db="EMBL/GenBank/DDBJ databases">
        <title>Genome sequence of Phaeocystidibacter marisrubri JCM30614 (type strain).</title>
        <authorList>
            <person name="Bowman J.P."/>
        </authorList>
    </citation>
    <scope>NUCLEOTIDE SEQUENCE [LARGE SCALE GENOMIC DNA]</scope>
    <source>
        <strain evidence="5 6">JCM 30614</strain>
    </source>
</reference>
<evidence type="ECO:0000259" key="4">
    <source>
        <dbReference type="PROSITE" id="PS51770"/>
    </source>
</evidence>
<dbReference type="GO" id="GO:0005829">
    <property type="term" value="C:cytosol"/>
    <property type="evidence" value="ECO:0007669"/>
    <property type="project" value="TreeGrafter"/>
</dbReference>
<dbReference type="PROSITE" id="PS51770">
    <property type="entry name" value="HOTDOG_ACOT"/>
    <property type="match status" value="1"/>
</dbReference>
<dbReference type="InterPro" id="IPR029069">
    <property type="entry name" value="HotDog_dom_sf"/>
</dbReference>
<accession>A0A6L3ZIF8</accession>
<comment type="similarity">
    <text evidence="1">Belongs to the acyl coenzyme A hydrolase family.</text>
</comment>
<dbReference type="EMBL" id="WBVQ01000001">
    <property type="protein sequence ID" value="KAB2817782.1"/>
    <property type="molecule type" value="Genomic_DNA"/>
</dbReference>
<sequence>MTNEALRENAKLTFRFIAEPSDVNFGGKVHGGAVMKWIDQAGYSLAVNWSGHYCVTVYVGGIRFYKPIRIGDIVEVHARIIHTGTTSMHIAVDLEALNPKTQRKVKTTHCIIVFVAVDDDNQPAKVPTWIPETESETQMQNYAKRLIELRKDIEQEMEPFTHQNEQ</sequence>
<dbReference type="CDD" id="cd03442">
    <property type="entry name" value="BFIT_BACH"/>
    <property type="match status" value="1"/>
</dbReference>
<name>A0A6L3ZIF8_9FLAO</name>
<dbReference type="RefSeq" id="WP_151692470.1">
    <property type="nucleotide sequence ID" value="NZ_BMGX01000002.1"/>
</dbReference>
<keyword evidence="6" id="KW-1185">Reference proteome</keyword>
<feature type="domain" description="HotDog ACOT-type" evidence="4">
    <location>
        <begin position="8"/>
        <end position="120"/>
    </location>
</feature>
<dbReference type="Pfam" id="PF03061">
    <property type="entry name" value="4HBT"/>
    <property type="match status" value="1"/>
</dbReference>
<dbReference type="Gene3D" id="3.10.129.10">
    <property type="entry name" value="Hotdog Thioesterase"/>
    <property type="match status" value="1"/>
</dbReference>
<dbReference type="OrthoDB" id="9801856at2"/>
<proteinExistence type="inferred from homology"/>
<dbReference type="InterPro" id="IPR040170">
    <property type="entry name" value="Cytosol_ACT"/>
</dbReference>
<evidence type="ECO:0000313" key="5">
    <source>
        <dbReference type="EMBL" id="KAB2817782.1"/>
    </source>
</evidence>
<evidence type="ECO:0000256" key="3">
    <source>
        <dbReference type="PROSITE-ProRule" id="PRU01106"/>
    </source>
</evidence>
<dbReference type="InterPro" id="IPR006683">
    <property type="entry name" value="Thioestr_dom"/>
</dbReference>